<feature type="domain" description="Lantibiotic dehydratase N-terminal" evidence="2">
    <location>
        <begin position="70"/>
        <end position="720"/>
    </location>
</feature>
<evidence type="ECO:0000256" key="1">
    <source>
        <dbReference type="SAM" id="MobiDB-lite"/>
    </source>
</evidence>
<feature type="compositionally biased region" description="Pro residues" evidence="1">
    <location>
        <begin position="989"/>
        <end position="1003"/>
    </location>
</feature>
<evidence type="ECO:0000259" key="2">
    <source>
        <dbReference type="Pfam" id="PF04738"/>
    </source>
</evidence>
<dbReference type="AlphaFoldDB" id="A0A291Q3Z9"/>
<dbReference type="InterPro" id="IPR023809">
    <property type="entry name" value="Thiopep_bacteriocin_synth_dom"/>
</dbReference>
<sequence>MRVKGKVEFGSAGVALLRAAVLALPPDRGGGRSGPDVVVAETAQADGPVAETTGADPLRAELARLTGQSDFMAAVELASPSLAGEARRAAAGEPLKERRLRRLVISLVKYHLRMTYRATPFGLFAGVELAGFGPAPRQRVGTGHHAASRPDAAWLDAVLATLRATPEVLRRTRLVANGLRAERDGRLVLVDFHDGAGAQRLAHSVRLAPVVRHALECAAEPIAWADLAARIAARFPDASAEAVDRCITQLTQGHFLLSDLTPPPDCTAPLTHVLERVDGWDHPFADALREIAAELAALDAAPPAARGRGLAEVTGRMRALHTADDVVQSDLRLAAELVLPHAVEREAERAASTLWRTSLIRSGSPHLRDYHLAFLERYGTDRLVPVLELLDEGRGLGLPDSYRKGPGARPEPHPEADRRDRALAELFLGAFRGASRGDSGRPAEVELDDAALDALAPPEGRRVPASLEIGAELVARSWQDLCEGDFRLLLGANPGSPLGGATFSRFASVWGADTARVGELVRRGAAAGATDELLATVAYRPRVIRSANVAAVPQWLAHRIPLGVGPAAEPGTTDLDVARLAVHADLEGLRLYDTVSGRRVRPVSYSMLNPATGHVPHVARFLLELGQEGHDWCIPWNWGAWSSAPAQPRVTRGRTVLAPARWLPDRELLDAAEGAAGDRGFALGAGRWRRRWDVPRHVLLTRADHRIALDLEEPLHLHVLREELRRSRGLSVVERYGAEWGTSWLRGPEGAHAAEFVFPLVAGERMSADQGSAGAVLREPFVEPSAESRARAAHLPGGEWLYAKLYLPDAHQVTVMTRHLPEIIDPQALASAGVDSWFFLRYADPDPHLRLRFHGDPARLWSALLPVLNRWTERLRGAGLVQRLVLDTYDPETERYGGAAAHGHAERVFRADSAAVVAQLALPVKETGDLPEEVLAALGILDVLTGLGTPDEVLGWLGGERILARRGDVSRQWKNAAADRLDGEGRVRPPGPDVPPGEDPGPLPARWADRARALAELRAALAAEGVPPHRRASVAMSLAHMHCNRLLGTRQEAEVLAHTVAREALALRLDRKRHGR</sequence>
<evidence type="ECO:0000313" key="5">
    <source>
        <dbReference type="Proteomes" id="UP000221011"/>
    </source>
</evidence>
<dbReference type="InterPro" id="IPR006827">
    <property type="entry name" value="Lant_deHydtase_N"/>
</dbReference>
<feature type="domain" description="Thiopeptide-type bacteriocin biosynthesis" evidence="3">
    <location>
        <begin position="800"/>
        <end position="1064"/>
    </location>
</feature>
<dbReference type="NCBIfam" id="TIGR03891">
    <property type="entry name" value="thiopep_ocin"/>
    <property type="match status" value="1"/>
</dbReference>
<reference evidence="4 5" key="1">
    <citation type="submission" date="2017-08" db="EMBL/GenBank/DDBJ databases">
        <title>Complete Genome Sequence of Streptomyces formicae KY5, the formicamycin producer.</title>
        <authorList>
            <person name="Holmes N.A."/>
            <person name="Devine R."/>
            <person name="Qin Z."/>
            <person name="Seipke R.F."/>
            <person name="Wilkinson B."/>
            <person name="Hutchings M.I."/>
        </authorList>
    </citation>
    <scope>NUCLEOTIDE SEQUENCE [LARGE SCALE GENOMIC DNA]</scope>
    <source>
        <strain evidence="4 5">KY5</strain>
    </source>
</reference>
<feature type="region of interest" description="Disordered" evidence="1">
    <location>
        <begin position="977"/>
        <end position="1003"/>
    </location>
</feature>
<dbReference type="Proteomes" id="UP000221011">
    <property type="component" value="Chromosome"/>
</dbReference>
<evidence type="ECO:0000259" key="3">
    <source>
        <dbReference type="Pfam" id="PF14028"/>
    </source>
</evidence>
<name>A0A291Q3Z9_9ACTN</name>
<organism evidence="4 5">
    <name type="scientific">Streptomyces formicae</name>
    <dbReference type="NCBI Taxonomy" id="1616117"/>
    <lineage>
        <taxon>Bacteria</taxon>
        <taxon>Bacillati</taxon>
        <taxon>Actinomycetota</taxon>
        <taxon>Actinomycetes</taxon>
        <taxon>Kitasatosporales</taxon>
        <taxon>Streptomycetaceae</taxon>
        <taxon>Streptomyces</taxon>
    </lineage>
</organism>
<dbReference type="Pfam" id="PF04738">
    <property type="entry name" value="Lant_dehydr_N"/>
    <property type="match status" value="1"/>
</dbReference>
<gene>
    <name evidence="4" type="ORF">KY5_1225c</name>
</gene>
<protein>
    <submittedName>
        <fullName evidence="4">Lanthionine biosynthesis protein LanB</fullName>
    </submittedName>
</protein>
<accession>A0A291Q3Z9</accession>
<dbReference type="Pfam" id="PF14028">
    <property type="entry name" value="Lant_dehydr_C"/>
    <property type="match status" value="1"/>
</dbReference>
<dbReference type="RefSeq" id="WP_098241248.1">
    <property type="nucleotide sequence ID" value="NZ_CP022685.1"/>
</dbReference>
<feature type="region of interest" description="Disordered" evidence="1">
    <location>
        <begin position="398"/>
        <end position="417"/>
    </location>
</feature>
<keyword evidence="5" id="KW-1185">Reference proteome</keyword>
<feature type="compositionally biased region" description="Basic and acidic residues" evidence="1">
    <location>
        <begin position="977"/>
        <end position="987"/>
    </location>
</feature>
<proteinExistence type="predicted"/>
<dbReference type="EMBL" id="CP022685">
    <property type="protein sequence ID" value="ATL26243.1"/>
    <property type="molecule type" value="Genomic_DNA"/>
</dbReference>
<evidence type="ECO:0000313" key="4">
    <source>
        <dbReference type="EMBL" id="ATL26243.1"/>
    </source>
</evidence>
<dbReference type="KEGG" id="sfk:KY5_1225c"/>